<feature type="region of interest" description="Disordered" evidence="1">
    <location>
        <begin position="118"/>
        <end position="180"/>
    </location>
</feature>
<accession>A0A397CW01</accession>
<proteinExistence type="predicted"/>
<reference evidence="2 3" key="1">
    <citation type="submission" date="2018-08" db="EMBL/GenBank/DDBJ databases">
        <title>Aphanomyces genome sequencing and annotation.</title>
        <authorList>
            <person name="Minardi D."/>
            <person name="Oidtmann B."/>
            <person name="Van Der Giezen M."/>
            <person name="Studholme D.J."/>
        </authorList>
    </citation>
    <scope>NUCLEOTIDE SEQUENCE [LARGE SCALE GENOMIC DNA]</scope>
    <source>
        <strain evidence="2 3">D2</strain>
    </source>
</reference>
<feature type="region of interest" description="Disordered" evidence="1">
    <location>
        <begin position="285"/>
        <end position="320"/>
    </location>
</feature>
<evidence type="ECO:0000256" key="1">
    <source>
        <dbReference type="SAM" id="MobiDB-lite"/>
    </source>
</evidence>
<organism evidence="2 3">
    <name type="scientific">Aphanomyces astaci</name>
    <name type="common">Crayfish plague agent</name>
    <dbReference type="NCBI Taxonomy" id="112090"/>
    <lineage>
        <taxon>Eukaryota</taxon>
        <taxon>Sar</taxon>
        <taxon>Stramenopiles</taxon>
        <taxon>Oomycota</taxon>
        <taxon>Saprolegniomycetes</taxon>
        <taxon>Saprolegniales</taxon>
        <taxon>Verrucalvaceae</taxon>
        <taxon>Aphanomyces</taxon>
    </lineage>
</organism>
<dbReference type="Proteomes" id="UP000266643">
    <property type="component" value="Unassembled WGS sequence"/>
</dbReference>
<feature type="region of interest" description="Disordered" evidence="1">
    <location>
        <begin position="1"/>
        <end position="91"/>
    </location>
</feature>
<feature type="compositionally biased region" description="Low complexity" evidence="1">
    <location>
        <begin position="124"/>
        <end position="135"/>
    </location>
</feature>
<feature type="compositionally biased region" description="Low complexity" evidence="1">
    <location>
        <begin position="150"/>
        <end position="166"/>
    </location>
</feature>
<evidence type="ECO:0000313" key="2">
    <source>
        <dbReference type="EMBL" id="RHY49924.1"/>
    </source>
</evidence>
<sequence>MPPLRGTLAAPRAREGSYEDLDGCAYETRLQDQECRMTRGDPNSVDDMTTKNGRDESPTNDDDQALASVKDTGTKSGEQQRLTPVPTKIAEGTEEDATIPSSLTDAKAYTRPPGLKVTVRSQKTATSQATTTATTPGIQIFKNRRSKRLSPPATSGSSSTTPGVPANLATTPGYETGPSPGVTPVFTEAQIEAIMRGDLTGIPEARHVDIEERLYPVSPADLERQVHRALQFHLTDDQASFALPLRDLELTRLPSAIWRIRRRTLSSRHHYLDLALGCHHIESALATPDGRPQTPELSPRVSLTQTIPSRSFPSTSKPPN</sequence>
<feature type="compositionally biased region" description="Polar residues" evidence="1">
    <location>
        <begin position="301"/>
        <end position="320"/>
    </location>
</feature>
<feature type="compositionally biased region" description="Basic and acidic residues" evidence="1">
    <location>
        <begin position="29"/>
        <end position="39"/>
    </location>
</feature>
<feature type="compositionally biased region" description="Basic and acidic residues" evidence="1">
    <location>
        <begin position="48"/>
        <end position="57"/>
    </location>
</feature>
<dbReference type="EMBL" id="QUTD01007495">
    <property type="protein sequence ID" value="RHY49924.1"/>
    <property type="molecule type" value="Genomic_DNA"/>
</dbReference>
<name>A0A397CW01_APHAT</name>
<evidence type="ECO:0000313" key="3">
    <source>
        <dbReference type="Proteomes" id="UP000266643"/>
    </source>
</evidence>
<comment type="caution">
    <text evidence="2">The sequence shown here is derived from an EMBL/GenBank/DDBJ whole genome shotgun (WGS) entry which is preliminary data.</text>
</comment>
<protein>
    <submittedName>
        <fullName evidence="2">Uncharacterized protein</fullName>
    </submittedName>
</protein>
<gene>
    <name evidence="2" type="ORF">DYB30_010948</name>
</gene>
<dbReference type="AlphaFoldDB" id="A0A397CW01"/>